<organism evidence="2 3">
    <name type="scientific">Caerostris extrusa</name>
    <name type="common">Bark spider</name>
    <name type="synonym">Caerostris bankana</name>
    <dbReference type="NCBI Taxonomy" id="172846"/>
    <lineage>
        <taxon>Eukaryota</taxon>
        <taxon>Metazoa</taxon>
        <taxon>Ecdysozoa</taxon>
        <taxon>Arthropoda</taxon>
        <taxon>Chelicerata</taxon>
        <taxon>Arachnida</taxon>
        <taxon>Araneae</taxon>
        <taxon>Araneomorphae</taxon>
        <taxon>Entelegynae</taxon>
        <taxon>Araneoidea</taxon>
        <taxon>Araneidae</taxon>
        <taxon>Caerostris</taxon>
    </lineage>
</organism>
<keyword evidence="3" id="KW-1185">Reference proteome</keyword>
<gene>
    <name evidence="2" type="ORF">CEXT_758061</name>
</gene>
<protein>
    <submittedName>
        <fullName evidence="2">Uncharacterized protein</fullName>
    </submittedName>
</protein>
<evidence type="ECO:0000313" key="3">
    <source>
        <dbReference type="Proteomes" id="UP001054945"/>
    </source>
</evidence>
<name>A0AAV4Y3F2_CAEEX</name>
<accession>A0AAV4Y3F2</accession>
<proteinExistence type="predicted"/>
<dbReference type="AlphaFoldDB" id="A0AAV4Y3F2"/>
<dbReference type="Proteomes" id="UP001054945">
    <property type="component" value="Unassembled WGS sequence"/>
</dbReference>
<reference evidence="2 3" key="1">
    <citation type="submission" date="2021-06" db="EMBL/GenBank/DDBJ databases">
        <title>Caerostris extrusa draft genome.</title>
        <authorList>
            <person name="Kono N."/>
            <person name="Arakawa K."/>
        </authorList>
    </citation>
    <scope>NUCLEOTIDE SEQUENCE [LARGE SCALE GENOMIC DNA]</scope>
</reference>
<dbReference type="EMBL" id="BPLR01018749">
    <property type="protein sequence ID" value="GIZ02011.1"/>
    <property type="molecule type" value="Genomic_DNA"/>
</dbReference>
<comment type="caution">
    <text evidence="2">The sequence shown here is derived from an EMBL/GenBank/DDBJ whole genome shotgun (WGS) entry which is preliminary data.</text>
</comment>
<evidence type="ECO:0000256" key="1">
    <source>
        <dbReference type="SAM" id="MobiDB-lite"/>
    </source>
</evidence>
<sequence length="74" mass="8308">MTYKSGPPIRRTSEASHALFPYDSQVKSLIHYSHTAYRAPPIRSPKLPQPRISASDAIKIDNHSDTRTFQVGKS</sequence>
<evidence type="ECO:0000313" key="2">
    <source>
        <dbReference type="EMBL" id="GIZ02011.1"/>
    </source>
</evidence>
<feature type="region of interest" description="Disordered" evidence="1">
    <location>
        <begin position="38"/>
        <end position="74"/>
    </location>
</feature>